<sequence length="85" mass="9936">MELAEIRTHWNQILDLVLEEDRIAWLAFFDARLADFDGTVLTLDFSDSRKFGSAHEYSETRVKQHQLLSKVIKNCLNVEIKITEI</sequence>
<dbReference type="EMBL" id="CAFABF010000010">
    <property type="protein sequence ID" value="CAB4822565.1"/>
    <property type="molecule type" value="Genomic_DNA"/>
</dbReference>
<reference evidence="1" key="1">
    <citation type="submission" date="2020-05" db="EMBL/GenBank/DDBJ databases">
        <authorList>
            <person name="Chiriac C."/>
            <person name="Salcher M."/>
            <person name="Ghai R."/>
            <person name="Kavagutti S V."/>
        </authorList>
    </citation>
    <scope>NUCLEOTIDE SEQUENCE</scope>
</reference>
<organism evidence="1">
    <name type="scientific">freshwater metagenome</name>
    <dbReference type="NCBI Taxonomy" id="449393"/>
    <lineage>
        <taxon>unclassified sequences</taxon>
        <taxon>metagenomes</taxon>
        <taxon>ecological metagenomes</taxon>
    </lineage>
</organism>
<dbReference type="EMBL" id="CAEZXG010000007">
    <property type="protein sequence ID" value="CAB4674277.1"/>
    <property type="molecule type" value="Genomic_DNA"/>
</dbReference>
<proteinExistence type="predicted"/>
<dbReference type="AlphaFoldDB" id="A0A6J6MJK3"/>
<protein>
    <submittedName>
        <fullName evidence="1">Unannotated protein</fullName>
    </submittedName>
</protein>
<evidence type="ECO:0000313" key="1">
    <source>
        <dbReference type="EMBL" id="CAB4674277.1"/>
    </source>
</evidence>
<gene>
    <name evidence="1" type="ORF">UFOPK2359_00219</name>
    <name evidence="2" type="ORF">UFOPK3167_00382</name>
</gene>
<accession>A0A6J6MJK3</accession>
<name>A0A6J6MJK3_9ZZZZ</name>
<evidence type="ECO:0000313" key="2">
    <source>
        <dbReference type="EMBL" id="CAB4822565.1"/>
    </source>
</evidence>